<dbReference type="SUPFAM" id="SSF53720">
    <property type="entry name" value="ALDH-like"/>
    <property type="match status" value="1"/>
</dbReference>
<feature type="domain" description="Aldehyde dehydrogenase" evidence="3">
    <location>
        <begin position="69"/>
        <end position="500"/>
    </location>
</feature>
<dbReference type="EMBL" id="BAEO01000065">
    <property type="protein sequence ID" value="GAC21682.1"/>
    <property type="molecule type" value="Genomic_DNA"/>
</dbReference>
<dbReference type="eggNOG" id="COG1012">
    <property type="taxonomic scope" value="Bacteria"/>
</dbReference>
<dbReference type="GO" id="GO:0003842">
    <property type="term" value="F:L-glutamate gamma-semialdehyde dehydrogenase activity"/>
    <property type="evidence" value="ECO:0007669"/>
    <property type="project" value="TreeGrafter"/>
</dbReference>
<keyword evidence="5" id="KW-1185">Reference proteome</keyword>
<accession>K6YU35</accession>
<gene>
    <name evidence="4" type="ORF">GARC_4744</name>
</gene>
<dbReference type="STRING" id="493475.GARC_4744"/>
<proteinExistence type="predicted"/>
<evidence type="ECO:0000259" key="3">
    <source>
        <dbReference type="Pfam" id="PF00171"/>
    </source>
</evidence>
<dbReference type="GO" id="GO:0010133">
    <property type="term" value="P:L-proline catabolic process to L-glutamate"/>
    <property type="evidence" value="ECO:0007669"/>
    <property type="project" value="TreeGrafter"/>
</dbReference>
<protein>
    <submittedName>
        <fullName evidence="4">Phenylacetic acid degradation protein paaN</fullName>
    </submittedName>
</protein>
<dbReference type="Pfam" id="PF00171">
    <property type="entry name" value="Aldedh"/>
    <property type="match status" value="1"/>
</dbReference>
<dbReference type="InterPro" id="IPR016163">
    <property type="entry name" value="Ald_DH_C"/>
</dbReference>
<dbReference type="NCBIfam" id="TIGR02288">
    <property type="entry name" value="PaaN_2"/>
    <property type="match status" value="1"/>
</dbReference>
<dbReference type="OrthoDB" id="5288459at2"/>
<dbReference type="AlphaFoldDB" id="K6YU35"/>
<dbReference type="RefSeq" id="WP_007624918.1">
    <property type="nucleotide sequence ID" value="NZ_BAEO01000065.1"/>
</dbReference>
<keyword evidence="2" id="KW-0520">NAD</keyword>
<keyword evidence="1" id="KW-0560">Oxidoreductase</keyword>
<dbReference type="PANTHER" id="PTHR42862:SF1">
    <property type="entry name" value="DELTA-1-PYRROLINE-5-CARBOXYLATE DEHYDROGENASE 2, ISOFORM A-RELATED"/>
    <property type="match status" value="1"/>
</dbReference>
<dbReference type="Proteomes" id="UP000006327">
    <property type="component" value="Unassembled WGS sequence"/>
</dbReference>
<dbReference type="InterPro" id="IPR011975">
    <property type="entry name" value="PaaN_2"/>
</dbReference>
<dbReference type="InterPro" id="IPR015590">
    <property type="entry name" value="Aldehyde_DH_dom"/>
</dbReference>
<evidence type="ECO:0000313" key="5">
    <source>
        <dbReference type="Proteomes" id="UP000006327"/>
    </source>
</evidence>
<sequence>MTHWFKEHLPKLNKALDACQHRYSWTAYTESPSSKIHGNDVPKQGKMRFEAMLNKDYPMQLPGEKGRTGAEVSPYTREPLGITYPKLDVEDLYIEINKAIPAWTNAGVDTRVGICMEILDRCSKQLFENAHATMHTAGQSYIMAFAGSGANALDRGLEALVYAYKAMQDVPQTAKWTRSFGAAGDANLLKEYRLKPRGVSVTVCCATFPLWNGYPALTASLATGNPVVLKPHPSAILPVALMVSVCREVLSEAGFDPNLVTMVADTREEPATMALLNHPDTAIIDFTGSPTFGNWIEKNCQDALVYTETAGCNSVVIESTNDLAKMATAIAQSLCQASAQMCTSVQNIHIPAKGITVNGQSVSFDDVAQAIVTEVDTLLADPKHAAFLCGTLVTEDIYNTITRFTQIGDDIGSILRQSKPYENPGYPNARTATPLIIAVTENQREYYREELFGPISFIIKSASANECLAEATTNARECGAITSHVYSTDETFLEKAQDAYNDAGASVACNLMGMPINFAAAYSDYHVTGMNPAGNACLTDLAFVTNRFRIVQRKRMV</sequence>
<dbReference type="InterPro" id="IPR016161">
    <property type="entry name" value="Ald_DH/histidinol_DH"/>
</dbReference>
<dbReference type="InterPro" id="IPR050485">
    <property type="entry name" value="Proline_metab_enzyme"/>
</dbReference>
<evidence type="ECO:0000256" key="2">
    <source>
        <dbReference type="ARBA" id="ARBA00023027"/>
    </source>
</evidence>
<evidence type="ECO:0000256" key="1">
    <source>
        <dbReference type="ARBA" id="ARBA00023002"/>
    </source>
</evidence>
<organism evidence="4 5">
    <name type="scientific">Paraglaciecola arctica BSs20135</name>
    <dbReference type="NCBI Taxonomy" id="493475"/>
    <lineage>
        <taxon>Bacteria</taxon>
        <taxon>Pseudomonadati</taxon>
        <taxon>Pseudomonadota</taxon>
        <taxon>Gammaproteobacteria</taxon>
        <taxon>Alteromonadales</taxon>
        <taxon>Alteromonadaceae</taxon>
        <taxon>Paraglaciecola</taxon>
    </lineage>
</organism>
<dbReference type="Gene3D" id="3.40.309.10">
    <property type="entry name" value="Aldehyde Dehydrogenase, Chain A, domain 2"/>
    <property type="match status" value="1"/>
</dbReference>
<dbReference type="GO" id="GO:0009898">
    <property type="term" value="C:cytoplasmic side of plasma membrane"/>
    <property type="evidence" value="ECO:0007669"/>
    <property type="project" value="TreeGrafter"/>
</dbReference>
<evidence type="ECO:0000313" key="4">
    <source>
        <dbReference type="EMBL" id="GAC21682.1"/>
    </source>
</evidence>
<name>K6YU35_9ALTE</name>
<reference evidence="4 5" key="1">
    <citation type="journal article" date="2017" name="Antonie Van Leeuwenhoek">
        <title>Rhizobium rhizosphaerae sp. nov., a novel species isolated from rice rhizosphere.</title>
        <authorList>
            <person name="Zhao J.J."/>
            <person name="Zhang J."/>
            <person name="Zhang R.J."/>
            <person name="Zhang C.W."/>
            <person name="Yin H.Q."/>
            <person name="Zhang X.X."/>
        </authorList>
    </citation>
    <scope>NUCLEOTIDE SEQUENCE [LARGE SCALE GENOMIC DNA]</scope>
    <source>
        <strain evidence="4 5">BSs20135</strain>
    </source>
</reference>
<dbReference type="Gene3D" id="3.40.605.10">
    <property type="entry name" value="Aldehyde Dehydrogenase, Chain A, domain 1"/>
    <property type="match status" value="1"/>
</dbReference>
<dbReference type="PANTHER" id="PTHR42862">
    <property type="entry name" value="DELTA-1-PYRROLINE-5-CARBOXYLATE DEHYDROGENASE 1, ISOFORM A-RELATED"/>
    <property type="match status" value="1"/>
</dbReference>
<comment type="caution">
    <text evidence="4">The sequence shown here is derived from an EMBL/GenBank/DDBJ whole genome shotgun (WGS) entry which is preliminary data.</text>
</comment>
<dbReference type="InterPro" id="IPR016162">
    <property type="entry name" value="Ald_DH_N"/>
</dbReference>